<dbReference type="GO" id="GO:0003723">
    <property type="term" value="F:RNA binding"/>
    <property type="evidence" value="ECO:0007669"/>
    <property type="project" value="UniProtKB-UniRule"/>
</dbReference>
<keyword evidence="5 8" id="KW-0508">mRNA splicing</keyword>
<dbReference type="CDD" id="cd12231">
    <property type="entry name" value="RRM2_U2AF65"/>
    <property type="match status" value="1"/>
</dbReference>
<dbReference type="CDD" id="cd12230">
    <property type="entry name" value="RRM1_U2AF65"/>
    <property type="match status" value="1"/>
</dbReference>
<dbReference type="FunFam" id="3.30.70.330:FF:000097">
    <property type="entry name" value="U2 snRNP auxiliary factor large subunit"/>
    <property type="match status" value="1"/>
</dbReference>
<reference evidence="11 12" key="1">
    <citation type="submission" date="2016-08" db="EMBL/GenBank/DDBJ databases">
        <title>Genomes of anaerobic fungi encode conserved fungal cellulosomes for biomass hydrolysis.</title>
        <authorList>
            <consortium name="DOE Joint Genome Institute"/>
            <person name="Haitjema C.H."/>
            <person name="Gilmore S.P."/>
            <person name="Henske J.K."/>
            <person name="Solomon K.V."/>
            <person name="De Groot R."/>
            <person name="Kuo A."/>
            <person name="Mondo S.J."/>
            <person name="Salamov A.A."/>
            <person name="Labutti K."/>
            <person name="Zhao Z."/>
            <person name="Chiniquy J."/>
            <person name="Barry K."/>
            <person name="Brewer H.M."/>
            <person name="Purvine S.O."/>
            <person name="Wright A.T."/>
            <person name="Boxma B."/>
            <person name="Van Alen T."/>
            <person name="Hackstein J.H."/>
            <person name="Baker S.E."/>
            <person name="Grigoriev I.V."/>
            <person name="O'Malley M.A."/>
        </authorList>
    </citation>
    <scope>NUCLEOTIDE SEQUENCE [LARGE SCALE GENOMIC DNA]</scope>
    <source>
        <strain evidence="12">finn</strain>
    </source>
</reference>
<evidence type="ECO:0000256" key="8">
    <source>
        <dbReference type="RuleBase" id="RU364135"/>
    </source>
</evidence>
<feature type="compositionally biased region" description="Basic and acidic residues" evidence="9">
    <location>
        <begin position="29"/>
        <end position="64"/>
    </location>
</feature>
<comment type="function">
    <text evidence="8">Necessary for the splicing of pre-mRNA.</text>
</comment>
<dbReference type="CDD" id="cd12232">
    <property type="entry name" value="RRM3_U2AF65"/>
    <property type="match status" value="1"/>
</dbReference>
<comment type="caution">
    <text evidence="11">The sequence shown here is derived from an EMBL/GenBank/DDBJ whole genome shotgun (WGS) entry which is preliminary data.</text>
</comment>
<evidence type="ECO:0000256" key="4">
    <source>
        <dbReference type="ARBA" id="ARBA00022884"/>
    </source>
</evidence>
<dbReference type="InterPro" id="IPR035979">
    <property type="entry name" value="RBD_domain_sf"/>
</dbReference>
<dbReference type="GO" id="GO:0005634">
    <property type="term" value="C:nucleus"/>
    <property type="evidence" value="ECO:0007669"/>
    <property type="project" value="UniProtKB-SubCell"/>
</dbReference>
<dbReference type="InterPro" id="IPR006529">
    <property type="entry name" value="U2AF_lg"/>
</dbReference>
<keyword evidence="3" id="KW-0677">Repeat</keyword>
<name>A0A1Y1VNT8_9FUNG</name>
<keyword evidence="4 7" id="KW-0694">RNA-binding</keyword>
<evidence type="ECO:0000256" key="7">
    <source>
        <dbReference type="PROSITE-ProRule" id="PRU00176"/>
    </source>
</evidence>
<evidence type="ECO:0000256" key="9">
    <source>
        <dbReference type="SAM" id="MobiDB-lite"/>
    </source>
</evidence>
<dbReference type="FunFam" id="3.30.70.330:FF:000074">
    <property type="entry name" value="U2 snRNP auxiliary factor large subunit"/>
    <property type="match status" value="1"/>
</dbReference>
<dbReference type="InterPro" id="IPR000504">
    <property type="entry name" value="RRM_dom"/>
</dbReference>
<evidence type="ECO:0000259" key="10">
    <source>
        <dbReference type="PROSITE" id="PS50102"/>
    </source>
</evidence>
<dbReference type="SMART" id="SM00360">
    <property type="entry name" value="RRM"/>
    <property type="match status" value="3"/>
</dbReference>
<gene>
    <name evidence="11" type="ORF">BCR36DRAFT_408060</name>
</gene>
<feature type="compositionally biased region" description="Basic and acidic residues" evidence="9">
    <location>
        <begin position="118"/>
        <end position="131"/>
    </location>
</feature>
<dbReference type="Pfam" id="PF00076">
    <property type="entry name" value="RRM_1"/>
    <property type="match status" value="1"/>
</dbReference>
<evidence type="ECO:0000256" key="5">
    <source>
        <dbReference type="ARBA" id="ARBA00023187"/>
    </source>
</evidence>
<dbReference type="PROSITE" id="PS50102">
    <property type="entry name" value="RRM"/>
    <property type="match status" value="3"/>
</dbReference>
<sequence>MGSGDAYDIEEDKYQDESYQEISSAMENEDVKKEVEEEDKDREREKRREKERDRDRDRDRDRSRSSRHSSRREKRDHHSRRDRSRSRDRHASRHSSRSRTRDRSRSRRRRYRSRSRSSRYDRSRSPRRERSVTPLHLKKRKLNNWDVPPSGYEGMTVAQVKATGHFPLGVQAPKITDLVANTPVSQMQSMLNPDQTKRFAMATRNNPNMRPISQPVNLKQDKKLYVGNIPFGINEKALIDFFNSKMVEFHINKGPGESVIGAQIEKNYAFIEFRDTEETNNAMNLDGRISCNGQILKIRRPKNYHPPEGQVDPQPMHNTMSTNVSDSPYKIFIGGLPDHLTDENVLEILKSFGPLRAFNLVKDKATGISRGYAFCEYIDPNVTDTVCQGLNNLEIAGKKLVVQRASVGANKVVHPTSSISNIYQIVNGKIEPTKILLLLNMVTEEELLNDQFYEEIREDVMNECKNFGNILSIKIPRPTENKELSNVGKIYIEYETTDQSMIAYKALAGRKFNERTVVTAYYSEMQYLADDI</sequence>
<dbReference type="SUPFAM" id="SSF54928">
    <property type="entry name" value="RNA-binding domain, RBD"/>
    <property type="match status" value="2"/>
</dbReference>
<keyword evidence="6 8" id="KW-0539">Nucleus</keyword>
<reference evidence="11 12" key="2">
    <citation type="submission" date="2016-08" db="EMBL/GenBank/DDBJ databases">
        <title>Pervasive Adenine N6-methylation of Active Genes in Fungi.</title>
        <authorList>
            <consortium name="DOE Joint Genome Institute"/>
            <person name="Mondo S.J."/>
            <person name="Dannebaum R.O."/>
            <person name="Kuo R.C."/>
            <person name="Labutti K."/>
            <person name="Haridas S."/>
            <person name="Kuo A."/>
            <person name="Salamov A."/>
            <person name="Ahrendt S.R."/>
            <person name="Lipzen A."/>
            <person name="Sullivan W."/>
            <person name="Andreopoulos W.B."/>
            <person name="Clum A."/>
            <person name="Lindquist E."/>
            <person name="Daum C."/>
            <person name="Ramamoorthy G.K."/>
            <person name="Gryganskyi A."/>
            <person name="Culley D."/>
            <person name="Magnuson J.K."/>
            <person name="James T.Y."/>
            <person name="O'Malley M.A."/>
            <person name="Stajich J.E."/>
            <person name="Spatafora J.W."/>
            <person name="Visel A."/>
            <person name="Grigoriev I.V."/>
        </authorList>
    </citation>
    <scope>NUCLEOTIDE SEQUENCE [LARGE SCALE GENOMIC DNA]</scope>
    <source>
        <strain evidence="12">finn</strain>
    </source>
</reference>
<evidence type="ECO:0000256" key="3">
    <source>
        <dbReference type="ARBA" id="ARBA00022737"/>
    </source>
</evidence>
<dbReference type="Gene3D" id="3.30.70.330">
    <property type="match status" value="3"/>
</dbReference>
<feature type="domain" description="RRM" evidence="10">
    <location>
        <begin position="329"/>
        <end position="407"/>
    </location>
</feature>
<dbReference type="STRING" id="1754191.A0A1Y1VNT8"/>
<organism evidence="11 12">
    <name type="scientific">Piromyces finnis</name>
    <dbReference type="NCBI Taxonomy" id="1754191"/>
    <lineage>
        <taxon>Eukaryota</taxon>
        <taxon>Fungi</taxon>
        <taxon>Fungi incertae sedis</taxon>
        <taxon>Chytridiomycota</taxon>
        <taxon>Chytridiomycota incertae sedis</taxon>
        <taxon>Neocallimastigomycetes</taxon>
        <taxon>Neocallimastigales</taxon>
        <taxon>Neocallimastigaceae</taxon>
        <taxon>Piromyces</taxon>
    </lineage>
</organism>
<evidence type="ECO:0000256" key="2">
    <source>
        <dbReference type="ARBA" id="ARBA00022664"/>
    </source>
</evidence>
<dbReference type="NCBIfam" id="TIGR01642">
    <property type="entry name" value="U2AF_lg"/>
    <property type="match status" value="1"/>
</dbReference>
<dbReference type="GO" id="GO:0006397">
    <property type="term" value="P:mRNA processing"/>
    <property type="evidence" value="ECO:0007669"/>
    <property type="project" value="UniProtKB-KW"/>
</dbReference>
<evidence type="ECO:0000256" key="1">
    <source>
        <dbReference type="ARBA" id="ARBA00004123"/>
    </source>
</evidence>
<keyword evidence="12" id="KW-1185">Reference proteome</keyword>
<evidence type="ECO:0000313" key="12">
    <source>
        <dbReference type="Proteomes" id="UP000193719"/>
    </source>
</evidence>
<proteinExistence type="inferred from homology"/>
<feature type="domain" description="RRM" evidence="10">
    <location>
        <begin position="434"/>
        <end position="524"/>
    </location>
</feature>
<comment type="similarity">
    <text evidence="8">Belongs to the splicing factor SR family.</text>
</comment>
<protein>
    <recommendedName>
        <fullName evidence="8">Splicing factor U2AF subunit</fullName>
    </recommendedName>
    <alternativeName>
        <fullName evidence="8">U2 snRNP auxiliary factor large subunit</fullName>
    </alternativeName>
</protein>
<feature type="compositionally biased region" description="Basic residues" evidence="9">
    <location>
        <begin position="65"/>
        <end position="117"/>
    </location>
</feature>
<dbReference type="PANTHER" id="PTHR23139">
    <property type="entry name" value="RNA-BINDING PROTEIN"/>
    <property type="match status" value="1"/>
</dbReference>
<dbReference type="EMBL" id="MCFH01000001">
    <property type="protein sequence ID" value="ORX61078.1"/>
    <property type="molecule type" value="Genomic_DNA"/>
</dbReference>
<evidence type="ECO:0000256" key="6">
    <source>
        <dbReference type="ARBA" id="ARBA00023242"/>
    </source>
</evidence>
<comment type="subcellular location">
    <subcellularLocation>
        <location evidence="1 8">Nucleus</location>
    </subcellularLocation>
</comment>
<dbReference type="Proteomes" id="UP000193719">
    <property type="component" value="Unassembled WGS sequence"/>
</dbReference>
<accession>A0A1Y1VNT8</accession>
<keyword evidence="2 8" id="KW-0507">mRNA processing</keyword>
<dbReference type="OrthoDB" id="10266058at2759"/>
<feature type="region of interest" description="Disordered" evidence="9">
    <location>
        <begin position="1"/>
        <end position="137"/>
    </location>
</feature>
<dbReference type="GO" id="GO:0008380">
    <property type="term" value="P:RNA splicing"/>
    <property type="evidence" value="ECO:0007669"/>
    <property type="project" value="UniProtKB-KW"/>
</dbReference>
<dbReference type="AlphaFoldDB" id="A0A1Y1VNT8"/>
<feature type="domain" description="RRM" evidence="10">
    <location>
        <begin position="222"/>
        <end position="303"/>
    </location>
</feature>
<evidence type="ECO:0000313" key="11">
    <source>
        <dbReference type="EMBL" id="ORX61078.1"/>
    </source>
</evidence>
<dbReference type="InterPro" id="IPR012677">
    <property type="entry name" value="Nucleotide-bd_a/b_plait_sf"/>
</dbReference>